<dbReference type="InterPro" id="IPR011712">
    <property type="entry name" value="Sig_transdc_His_kin_sub3_dim/P"/>
</dbReference>
<dbReference type="CDD" id="cd16917">
    <property type="entry name" value="HATPase_UhpB-NarQ-NarX-like"/>
    <property type="match status" value="1"/>
</dbReference>
<keyword evidence="8" id="KW-0902">Two-component regulatory system</keyword>
<keyword evidence="9" id="KW-0472">Membrane</keyword>
<dbReference type="InterPro" id="IPR050482">
    <property type="entry name" value="Sensor_HK_TwoCompSys"/>
</dbReference>
<sequence length="413" mass="43139">MVRELLRAPVSARTWMSVLHLAAGLPVALLGCVLLVVLGVLTMSLSLSIVLTVLAVFAQAALAWCVRACTALQRSRFATLLGVDLPIPPRPTEGGWLARVMREARSETTWRQLSYHLIAPLIGGLGFGATALALAAALTFTLSPLYAWALPGMNMFGWRLGSPVTLAGLVAAGLAALFLAPWIARAAAAMDVGAAMALLGNAREKELAESRAGLLEAIEAERRRIERDLHDGTQQRLTALAVNLAIAAETLPDLSEPARRAFAEAQEEATEALAELRGFIRGLHPSVLDDRGLDAALSGVVGRSPVPVELSVDLPGRPPPLIESIAYFVVSEALTNVAKHSGAGRAEVSVAADGGRLRLRVRDDGRGGADAGSGSGLRGLGQRVASADGTFALHSPPGQGTTIEVELPLALSA</sequence>
<feature type="transmembrane region" description="Helical" evidence="9">
    <location>
        <begin position="115"/>
        <end position="140"/>
    </location>
</feature>
<keyword evidence="3" id="KW-0597">Phosphoprotein</keyword>
<evidence type="ECO:0000256" key="8">
    <source>
        <dbReference type="ARBA" id="ARBA00023012"/>
    </source>
</evidence>
<evidence type="ECO:0000256" key="9">
    <source>
        <dbReference type="SAM" id="Phobius"/>
    </source>
</evidence>
<dbReference type="GO" id="GO:0005524">
    <property type="term" value="F:ATP binding"/>
    <property type="evidence" value="ECO:0007669"/>
    <property type="project" value="UniProtKB-KW"/>
</dbReference>
<name>A0A1V0AC48_9ACTN</name>
<feature type="transmembrane region" description="Helical" evidence="9">
    <location>
        <begin position="47"/>
        <end position="66"/>
    </location>
</feature>
<dbReference type="PANTHER" id="PTHR24421">
    <property type="entry name" value="NITRATE/NITRITE SENSOR PROTEIN NARX-RELATED"/>
    <property type="match status" value="1"/>
</dbReference>
<keyword evidence="9" id="KW-1133">Transmembrane helix</keyword>
<dbReference type="InterPro" id="IPR036890">
    <property type="entry name" value="HATPase_C_sf"/>
</dbReference>
<evidence type="ECO:0000313" key="11">
    <source>
        <dbReference type="EMBL" id="AQZ67798.1"/>
    </source>
</evidence>
<keyword evidence="4" id="KW-0808">Transferase</keyword>
<evidence type="ECO:0000256" key="6">
    <source>
        <dbReference type="ARBA" id="ARBA00022777"/>
    </source>
</evidence>
<evidence type="ECO:0000256" key="2">
    <source>
        <dbReference type="ARBA" id="ARBA00012438"/>
    </source>
</evidence>
<dbReference type="KEGG" id="noa:BKM31_45720"/>
<protein>
    <recommendedName>
        <fullName evidence="2">histidine kinase</fullName>
        <ecNumber evidence="2">2.7.13.3</ecNumber>
    </recommendedName>
</protein>
<dbReference type="InterPro" id="IPR025828">
    <property type="entry name" value="Put_sensor_dom"/>
</dbReference>
<keyword evidence="7" id="KW-0067">ATP-binding</keyword>
<dbReference type="Pfam" id="PF13796">
    <property type="entry name" value="Sensor"/>
    <property type="match status" value="1"/>
</dbReference>
<dbReference type="Pfam" id="PF02518">
    <property type="entry name" value="HATPase_c"/>
    <property type="match status" value="1"/>
</dbReference>
<feature type="transmembrane region" description="Helical" evidence="9">
    <location>
        <begin position="21"/>
        <end position="41"/>
    </location>
</feature>
<reference evidence="12" key="1">
    <citation type="journal article" date="2017" name="Med. Chem. Commun.">
        <title>Nonomuraea sp. ATCC 55076 harbours the largest actinomycete chromosome to date and the kistamicin biosynthetic gene cluster.</title>
        <authorList>
            <person name="Nazari B."/>
            <person name="Forneris C.C."/>
            <person name="Gibson M.I."/>
            <person name="Moon K."/>
            <person name="Schramma K.R."/>
            <person name="Seyedsayamdost M.R."/>
        </authorList>
    </citation>
    <scope>NUCLEOTIDE SEQUENCE [LARGE SCALE GENOMIC DNA]</scope>
    <source>
        <strain evidence="12">ATCC 55076</strain>
    </source>
</reference>
<dbReference type="SMART" id="SM00387">
    <property type="entry name" value="HATPase_c"/>
    <property type="match status" value="1"/>
</dbReference>
<evidence type="ECO:0000256" key="5">
    <source>
        <dbReference type="ARBA" id="ARBA00022741"/>
    </source>
</evidence>
<comment type="catalytic activity">
    <reaction evidence="1">
        <text>ATP + protein L-histidine = ADP + protein N-phospho-L-histidine.</text>
        <dbReference type="EC" id="2.7.13.3"/>
    </reaction>
</comment>
<feature type="domain" description="Histidine kinase/HSP90-like ATPase" evidence="10">
    <location>
        <begin position="321"/>
        <end position="411"/>
    </location>
</feature>
<keyword evidence="9" id="KW-0812">Transmembrane</keyword>
<dbReference type="EC" id="2.7.13.3" evidence="2"/>
<evidence type="ECO:0000256" key="7">
    <source>
        <dbReference type="ARBA" id="ARBA00022840"/>
    </source>
</evidence>
<feature type="transmembrane region" description="Helical" evidence="9">
    <location>
        <begin position="160"/>
        <end position="180"/>
    </location>
</feature>
<organism evidence="11 12">
    <name type="scientific">[Actinomadura] parvosata subsp. kistnae</name>
    <dbReference type="NCBI Taxonomy" id="1909395"/>
    <lineage>
        <taxon>Bacteria</taxon>
        <taxon>Bacillati</taxon>
        <taxon>Actinomycetota</taxon>
        <taxon>Actinomycetes</taxon>
        <taxon>Streptosporangiales</taxon>
        <taxon>Streptosporangiaceae</taxon>
        <taxon>Nonomuraea</taxon>
    </lineage>
</organism>
<keyword evidence="5" id="KW-0547">Nucleotide-binding</keyword>
<dbReference type="InterPro" id="IPR003594">
    <property type="entry name" value="HATPase_dom"/>
</dbReference>
<keyword evidence="12" id="KW-1185">Reference proteome</keyword>
<dbReference type="Proteomes" id="UP000190797">
    <property type="component" value="Chromosome"/>
</dbReference>
<evidence type="ECO:0000256" key="4">
    <source>
        <dbReference type="ARBA" id="ARBA00022679"/>
    </source>
</evidence>
<dbReference type="GO" id="GO:0000155">
    <property type="term" value="F:phosphorelay sensor kinase activity"/>
    <property type="evidence" value="ECO:0007669"/>
    <property type="project" value="InterPro"/>
</dbReference>
<dbReference type="PROSITE" id="PS51257">
    <property type="entry name" value="PROKAR_LIPOPROTEIN"/>
    <property type="match status" value="1"/>
</dbReference>
<proteinExistence type="predicted"/>
<dbReference type="EMBL" id="CP017717">
    <property type="protein sequence ID" value="AQZ67798.1"/>
    <property type="molecule type" value="Genomic_DNA"/>
</dbReference>
<evidence type="ECO:0000256" key="3">
    <source>
        <dbReference type="ARBA" id="ARBA00022553"/>
    </source>
</evidence>
<evidence type="ECO:0000256" key="1">
    <source>
        <dbReference type="ARBA" id="ARBA00000085"/>
    </source>
</evidence>
<gene>
    <name evidence="11" type="ORF">BKM31_45720</name>
</gene>
<dbReference type="GO" id="GO:0016020">
    <property type="term" value="C:membrane"/>
    <property type="evidence" value="ECO:0007669"/>
    <property type="project" value="InterPro"/>
</dbReference>
<keyword evidence="6" id="KW-0418">Kinase</keyword>
<dbReference type="Gene3D" id="1.20.5.1930">
    <property type="match status" value="1"/>
</dbReference>
<dbReference type="Pfam" id="PF07730">
    <property type="entry name" value="HisKA_3"/>
    <property type="match status" value="1"/>
</dbReference>
<dbReference type="SUPFAM" id="SSF55874">
    <property type="entry name" value="ATPase domain of HSP90 chaperone/DNA topoisomerase II/histidine kinase"/>
    <property type="match status" value="1"/>
</dbReference>
<dbReference type="PANTHER" id="PTHR24421:SF10">
    <property type="entry name" value="NITRATE_NITRITE SENSOR PROTEIN NARQ"/>
    <property type="match status" value="1"/>
</dbReference>
<evidence type="ECO:0000259" key="10">
    <source>
        <dbReference type="SMART" id="SM00387"/>
    </source>
</evidence>
<dbReference type="Gene3D" id="3.30.565.10">
    <property type="entry name" value="Histidine kinase-like ATPase, C-terminal domain"/>
    <property type="match status" value="1"/>
</dbReference>
<dbReference type="GO" id="GO:0046983">
    <property type="term" value="F:protein dimerization activity"/>
    <property type="evidence" value="ECO:0007669"/>
    <property type="project" value="InterPro"/>
</dbReference>
<dbReference type="AlphaFoldDB" id="A0A1V0AC48"/>
<evidence type="ECO:0000313" key="12">
    <source>
        <dbReference type="Proteomes" id="UP000190797"/>
    </source>
</evidence>
<accession>A0A1V0AC48</accession>
<dbReference type="STRING" id="1909395.BKM31_45720"/>